<dbReference type="Proteomes" id="UP000315289">
    <property type="component" value="Unassembled WGS sequence"/>
</dbReference>
<evidence type="ECO:0008006" key="3">
    <source>
        <dbReference type="Google" id="ProtNLM"/>
    </source>
</evidence>
<evidence type="ECO:0000313" key="2">
    <source>
        <dbReference type="Proteomes" id="UP000315289"/>
    </source>
</evidence>
<sequence>MEMTDDNKEFIFNSITQWLRDSNFIISEEKVTVVTSEFYAKAILTSDQEHILEIVSSSGIETRFMLRVRVHVSEQQLEMYESLEPKEKLTLDDKTSSVIYPQGQSFVIKDIFALLEKIASIEPKSIDAKHEFLQNVLNLFESARRLEINFKEFFSNHTRKN</sequence>
<keyword evidence="2" id="KW-1185">Reference proteome</keyword>
<reference evidence="1 2" key="1">
    <citation type="journal article" date="2019" name="Front. Microbiol.">
        <title>Ammonia Oxidation by the Arctic Terrestrial Thaumarchaeote Candidatus Nitrosocosmicus arcticus Is Stimulated by Increasing Temperatures.</title>
        <authorList>
            <person name="Alves R.J.E."/>
            <person name="Kerou M."/>
            <person name="Zappe A."/>
            <person name="Bittner R."/>
            <person name="Abby S.S."/>
            <person name="Schmidt H.A."/>
            <person name="Pfeifer K."/>
            <person name="Schleper C."/>
        </authorList>
    </citation>
    <scope>NUCLEOTIDE SEQUENCE [LARGE SCALE GENOMIC DNA]</scope>
    <source>
        <strain evidence="1 2">Kfb</strain>
    </source>
</reference>
<name>A0A557SWY5_9ARCH</name>
<dbReference type="AlphaFoldDB" id="A0A557SWY5"/>
<evidence type="ECO:0000313" key="1">
    <source>
        <dbReference type="EMBL" id="TVP41119.1"/>
    </source>
</evidence>
<gene>
    <name evidence="1" type="ORF">NARC_40081</name>
</gene>
<organism evidence="1 2">
    <name type="scientific">Candidatus Nitrosocosmicus arcticus</name>
    <dbReference type="NCBI Taxonomy" id="2035267"/>
    <lineage>
        <taxon>Archaea</taxon>
        <taxon>Nitrososphaerota</taxon>
        <taxon>Nitrososphaeria</taxon>
        <taxon>Nitrososphaerales</taxon>
        <taxon>Nitrososphaeraceae</taxon>
        <taxon>Candidatus Nitrosocosmicus</taxon>
    </lineage>
</organism>
<protein>
    <recommendedName>
        <fullName evidence="3">DUF2299 domain-containing protein</fullName>
    </recommendedName>
</protein>
<accession>A0A557SWY5</accession>
<comment type="caution">
    <text evidence="1">The sequence shown here is derived from an EMBL/GenBank/DDBJ whole genome shotgun (WGS) entry which is preliminary data.</text>
</comment>
<proteinExistence type="predicted"/>
<dbReference type="EMBL" id="VOAH01000004">
    <property type="protein sequence ID" value="TVP41119.1"/>
    <property type="molecule type" value="Genomic_DNA"/>
</dbReference>